<keyword evidence="3" id="KW-1185">Reference proteome</keyword>
<evidence type="ECO:0000313" key="2">
    <source>
        <dbReference type="EMBL" id="WSB72245.1"/>
    </source>
</evidence>
<keyword evidence="1" id="KW-0732">Signal</keyword>
<reference evidence="2 3" key="1">
    <citation type="submission" date="2022-10" db="EMBL/GenBank/DDBJ databases">
        <title>The complete genomes of actinobacterial strains from the NBC collection.</title>
        <authorList>
            <person name="Joergensen T.S."/>
            <person name="Alvarez Arevalo M."/>
            <person name="Sterndorff E.B."/>
            <person name="Faurdal D."/>
            <person name="Vuksanovic O."/>
            <person name="Mourched A.-S."/>
            <person name="Charusanti P."/>
            <person name="Shaw S."/>
            <person name="Blin K."/>
            <person name="Weber T."/>
        </authorList>
    </citation>
    <scope>NUCLEOTIDE SEQUENCE [LARGE SCALE GENOMIC DNA]</scope>
    <source>
        <strain evidence="2 3">NBC 01774</strain>
    </source>
</reference>
<sequence>MNKFKAATVTAALAVTAVALPMATAGPAAAATSAVGKCVKATWHPSNNSVDIANNCKKAIKVQIAERFWPDSDCYTIRAGGELHYKGTGQLTGIKYC</sequence>
<dbReference type="EMBL" id="CP109106">
    <property type="protein sequence ID" value="WSB72245.1"/>
    <property type="molecule type" value="Genomic_DNA"/>
</dbReference>
<gene>
    <name evidence="2" type="ORF">OG863_32240</name>
</gene>
<proteinExistence type="predicted"/>
<dbReference type="Proteomes" id="UP001344251">
    <property type="component" value="Chromosome"/>
</dbReference>
<evidence type="ECO:0000313" key="3">
    <source>
        <dbReference type="Proteomes" id="UP001344251"/>
    </source>
</evidence>
<accession>A0ABZ1FPI2</accession>
<dbReference type="InterPro" id="IPR036379">
    <property type="entry name" value="A-amylase_inhib_sf"/>
</dbReference>
<dbReference type="Gene3D" id="2.60.40.20">
    <property type="entry name" value="Alpha-amylase inhibitor"/>
    <property type="match status" value="1"/>
</dbReference>
<organism evidence="2 3">
    <name type="scientific">Streptomyces decoyicus</name>
    <dbReference type="NCBI Taxonomy" id="249567"/>
    <lineage>
        <taxon>Bacteria</taxon>
        <taxon>Bacillati</taxon>
        <taxon>Actinomycetota</taxon>
        <taxon>Actinomycetes</taxon>
        <taxon>Kitasatosporales</taxon>
        <taxon>Streptomycetaceae</taxon>
        <taxon>Streptomyces</taxon>
    </lineage>
</organism>
<evidence type="ECO:0008006" key="4">
    <source>
        <dbReference type="Google" id="ProtNLM"/>
    </source>
</evidence>
<feature type="signal peptide" evidence="1">
    <location>
        <begin position="1"/>
        <end position="30"/>
    </location>
</feature>
<dbReference type="RefSeq" id="WP_326621974.1">
    <property type="nucleotide sequence ID" value="NZ_CP109106.1"/>
</dbReference>
<evidence type="ECO:0000256" key="1">
    <source>
        <dbReference type="SAM" id="SignalP"/>
    </source>
</evidence>
<name>A0ABZ1FPI2_9ACTN</name>
<protein>
    <recommendedName>
        <fullName evidence="4">Alpha amylase inhibitor</fullName>
    </recommendedName>
</protein>
<feature type="chain" id="PRO_5047314243" description="Alpha amylase inhibitor" evidence="1">
    <location>
        <begin position="31"/>
        <end position="97"/>
    </location>
</feature>